<evidence type="ECO:0000313" key="3">
    <source>
        <dbReference type="Proteomes" id="UP001476798"/>
    </source>
</evidence>
<feature type="compositionally biased region" description="Polar residues" evidence="1">
    <location>
        <begin position="25"/>
        <end position="35"/>
    </location>
</feature>
<dbReference type="EMBL" id="JAHRIO010032923">
    <property type="protein sequence ID" value="MEQ2169432.1"/>
    <property type="molecule type" value="Genomic_DNA"/>
</dbReference>
<keyword evidence="3" id="KW-1185">Reference proteome</keyword>
<dbReference type="Proteomes" id="UP001476798">
    <property type="component" value="Unassembled WGS sequence"/>
</dbReference>
<comment type="caution">
    <text evidence="2">The sequence shown here is derived from an EMBL/GenBank/DDBJ whole genome shotgun (WGS) entry which is preliminary data.</text>
</comment>
<reference evidence="2 3" key="1">
    <citation type="submission" date="2021-06" db="EMBL/GenBank/DDBJ databases">
        <authorList>
            <person name="Palmer J.M."/>
        </authorList>
    </citation>
    <scope>NUCLEOTIDE SEQUENCE [LARGE SCALE GENOMIC DNA]</scope>
    <source>
        <strain evidence="2 3">GA_2019</strain>
        <tissue evidence="2">Muscle</tissue>
    </source>
</reference>
<organism evidence="2 3">
    <name type="scientific">Goodea atripinnis</name>
    <dbReference type="NCBI Taxonomy" id="208336"/>
    <lineage>
        <taxon>Eukaryota</taxon>
        <taxon>Metazoa</taxon>
        <taxon>Chordata</taxon>
        <taxon>Craniata</taxon>
        <taxon>Vertebrata</taxon>
        <taxon>Euteleostomi</taxon>
        <taxon>Actinopterygii</taxon>
        <taxon>Neopterygii</taxon>
        <taxon>Teleostei</taxon>
        <taxon>Neoteleostei</taxon>
        <taxon>Acanthomorphata</taxon>
        <taxon>Ovalentaria</taxon>
        <taxon>Atherinomorphae</taxon>
        <taxon>Cyprinodontiformes</taxon>
        <taxon>Goodeidae</taxon>
        <taxon>Goodea</taxon>
    </lineage>
</organism>
<feature type="compositionally biased region" description="Basic and acidic residues" evidence="1">
    <location>
        <begin position="37"/>
        <end position="46"/>
    </location>
</feature>
<accession>A0ABV0NDF2</accession>
<feature type="compositionally biased region" description="Polar residues" evidence="1">
    <location>
        <begin position="1"/>
        <end position="10"/>
    </location>
</feature>
<evidence type="ECO:0000313" key="2">
    <source>
        <dbReference type="EMBL" id="MEQ2169432.1"/>
    </source>
</evidence>
<name>A0ABV0NDF2_9TELE</name>
<protein>
    <submittedName>
        <fullName evidence="2">Uncharacterized protein</fullName>
    </submittedName>
</protein>
<sequence length="107" mass="12201">MAAELFSTSLPHGEEEEEEEEVETKTNFIQLSEPEQSAERNDDRNAVHVNNNNDNEDGGEERHSWQGAHPTLRERWDQLTPIRSDILTRDLSNTTQPPAGPTSYSRL</sequence>
<feature type="region of interest" description="Disordered" evidence="1">
    <location>
        <begin position="1"/>
        <end position="107"/>
    </location>
</feature>
<evidence type="ECO:0000256" key="1">
    <source>
        <dbReference type="SAM" id="MobiDB-lite"/>
    </source>
</evidence>
<gene>
    <name evidence="2" type="ORF">GOODEAATRI_025229</name>
</gene>
<feature type="compositionally biased region" description="Polar residues" evidence="1">
    <location>
        <begin position="90"/>
        <end position="107"/>
    </location>
</feature>
<proteinExistence type="predicted"/>